<dbReference type="CDD" id="cd00565">
    <property type="entry name" value="Ubl_ThiS"/>
    <property type="match status" value="1"/>
</dbReference>
<sequence length="78" mass="8488">MINMSNIITINVNGNPYSCKDTMTLSALITYLSFNPQLVAVEHNHEVIPGNSWSSISIKDKDHIEIVTIVGGGSNILC</sequence>
<dbReference type="SUPFAM" id="SSF54285">
    <property type="entry name" value="MoaD/ThiS"/>
    <property type="match status" value="1"/>
</dbReference>
<dbReference type="InterPro" id="IPR012675">
    <property type="entry name" value="Beta-grasp_dom_sf"/>
</dbReference>
<gene>
    <name evidence="1" type="primary">thiS</name>
    <name evidence="1" type="ORF">GRSY_021</name>
</gene>
<geneLocation type="plastid" evidence="1"/>
<reference evidence="1" key="1">
    <citation type="journal article" date="2023" name="J. Phycol.">
        <title>Revised classification of the Cyanidiophyceae based on plastid genome data with descriptions of the Cavernulicolales ord. nov. and Galdieriales ord. nov. (Rhodophyta).</title>
        <authorList>
            <person name="Park S.I."/>
            <person name="Cho C.H."/>
            <person name="Ciniglia C."/>
            <person name="Huang T.Y."/>
            <person name="Liu S.L."/>
            <person name="Bustamante D.E."/>
            <person name="Calderon M.S."/>
            <person name="Mansilla A."/>
            <person name="McDermott T."/>
            <person name="Andersen R.A."/>
            <person name="Yoon H.S."/>
        </authorList>
    </citation>
    <scope>NUCLEOTIDE SEQUENCE</scope>
</reference>
<dbReference type="Pfam" id="PF02597">
    <property type="entry name" value="ThiS"/>
    <property type="match status" value="1"/>
</dbReference>
<evidence type="ECO:0000313" key="1">
    <source>
        <dbReference type="EMBL" id="WDA99026.1"/>
    </source>
</evidence>
<dbReference type="InterPro" id="IPR003749">
    <property type="entry name" value="ThiS/MoaD-like"/>
</dbReference>
<name>A0A9Y1MXG3_9RHOD</name>
<dbReference type="PANTHER" id="PTHR34472">
    <property type="entry name" value="SULFUR CARRIER PROTEIN THIS"/>
    <property type="match status" value="1"/>
</dbReference>
<dbReference type="InterPro" id="IPR010035">
    <property type="entry name" value="Thi_S"/>
</dbReference>
<dbReference type="AlphaFoldDB" id="A0A9Y1MXG3"/>
<dbReference type="Gene3D" id="3.10.20.30">
    <property type="match status" value="1"/>
</dbReference>
<dbReference type="NCBIfam" id="TIGR01683">
    <property type="entry name" value="thiS"/>
    <property type="match status" value="1"/>
</dbReference>
<dbReference type="PANTHER" id="PTHR34472:SF1">
    <property type="entry name" value="SULFUR CARRIER PROTEIN THIS"/>
    <property type="match status" value="1"/>
</dbReference>
<keyword evidence="1" id="KW-0934">Plastid</keyword>
<organism evidence="1">
    <name type="scientific">Gronococcus sybilensis</name>
    <dbReference type="NCBI Taxonomy" id="3028029"/>
    <lineage>
        <taxon>Eukaryota</taxon>
        <taxon>Rhodophyta</taxon>
        <taxon>Bangiophyceae</taxon>
        <taxon>Cavernulicolales</taxon>
        <taxon>Cavernulicolaceae</taxon>
        <taxon>Gronococcus</taxon>
    </lineage>
</organism>
<protein>
    <submittedName>
        <fullName evidence="1">Thiamine-biosynthesis</fullName>
    </submittedName>
</protein>
<dbReference type="EMBL" id="OP616812">
    <property type="protein sequence ID" value="WDA99026.1"/>
    <property type="molecule type" value="Genomic_DNA"/>
</dbReference>
<proteinExistence type="predicted"/>
<accession>A0A9Y1MXG3</accession>
<dbReference type="InterPro" id="IPR016155">
    <property type="entry name" value="Mopterin_synth/thiamin_S_b"/>
</dbReference>